<dbReference type="InterPro" id="IPR003691">
    <property type="entry name" value="FluC"/>
</dbReference>
<keyword evidence="5 11" id="KW-1133">Transmembrane helix</keyword>
<comment type="function">
    <text evidence="11">Fluoride-specific ion channel. Important for reducing fluoride concentration in the cell, thus reducing its toxicity.</text>
</comment>
<evidence type="ECO:0000256" key="7">
    <source>
        <dbReference type="ARBA" id="ARBA00023136"/>
    </source>
</evidence>
<keyword evidence="11" id="KW-0479">Metal-binding</keyword>
<comment type="catalytic activity">
    <reaction evidence="10">
        <text>fluoride(in) = fluoride(out)</text>
        <dbReference type="Rhea" id="RHEA:76159"/>
        <dbReference type="ChEBI" id="CHEBI:17051"/>
    </reaction>
    <physiologicalReaction direction="left-to-right" evidence="10">
        <dbReference type="Rhea" id="RHEA:76160"/>
    </physiologicalReaction>
</comment>
<organism evidence="12 13">
    <name type="scientific">Posidoniimonas polymericola</name>
    <dbReference type="NCBI Taxonomy" id="2528002"/>
    <lineage>
        <taxon>Bacteria</taxon>
        <taxon>Pseudomonadati</taxon>
        <taxon>Planctomycetota</taxon>
        <taxon>Planctomycetia</taxon>
        <taxon>Pirellulales</taxon>
        <taxon>Lacipirellulaceae</taxon>
        <taxon>Posidoniimonas</taxon>
    </lineage>
</organism>
<keyword evidence="7 11" id="KW-0472">Membrane</keyword>
<dbReference type="GO" id="GO:0046872">
    <property type="term" value="F:metal ion binding"/>
    <property type="evidence" value="ECO:0007669"/>
    <property type="project" value="UniProtKB-KW"/>
</dbReference>
<dbReference type="GO" id="GO:0140114">
    <property type="term" value="P:cellular detoxification of fluoride"/>
    <property type="evidence" value="ECO:0007669"/>
    <property type="project" value="UniProtKB-UniRule"/>
</dbReference>
<feature type="transmembrane region" description="Helical" evidence="11">
    <location>
        <begin position="61"/>
        <end position="81"/>
    </location>
</feature>
<accession>A0A5C5YFH3</accession>
<evidence type="ECO:0000313" key="13">
    <source>
        <dbReference type="Proteomes" id="UP000318478"/>
    </source>
</evidence>
<evidence type="ECO:0000256" key="2">
    <source>
        <dbReference type="ARBA" id="ARBA00022475"/>
    </source>
</evidence>
<keyword evidence="11" id="KW-0915">Sodium</keyword>
<evidence type="ECO:0000256" key="10">
    <source>
        <dbReference type="ARBA" id="ARBA00035585"/>
    </source>
</evidence>
<keyword evidence="6 11" id="KW-0406">Ion transport</keyword>
<sequence length="127" mass="12889">MTQLLAIAIGGALGALCRHGVALALVGTRFAYATLLVNVAGCFVLGALVHNGLAGDGRLKMLAHPAVTVGYLGALTTFSTFSFQTIVFLEERAWLLAAINVAANLVLGLLATVAGMALSRALAAPAV</sequence>
<feature type="transmembrane region" description="Helical" evidence="11">
    <location>
        <begin position="30"/>
        <end position="49"/>
    </location>
</feature>
<comment type="subcellular location">
    <subcellularLocation>
        <location evidence="1 11">Cell membrane</location>
        <topology evidence="1 11">Multi-pass membrane protein</topology>
    </subcellularLocation>
</comment>
<gene>
    <name evidence="11 12" type="primary">crcB</name>
    <name evidence="11" type="synonym">fluC</name>
    <name evidence="12" type="ORF">Pla123a_33000</name>
</gene>
<keyword evidence="11" id="KW-0813">Transport</keyword>
<feature type="binding site" evidence="11">
    <location>
        <position position="73"/>
    </location>
    <ligand>
        <name>Na(+)</name>
        <dbReference type="ChEBI" id="CHEBI:29101"/>
        <note>structural</note>
    </ligand>
</feature>
<keyword evidence="8 11" id="KW-0407">Ion channel</keyword>
<dbReference type="EMBL" id="SJPO01000008">
    <property type="protein sequence ID" value="TWT74477.1"/>
    <property type="molecule type" value="Genomic_DNA"/>
</dbReference>
<dbReference type="GO" id="GO:0005886">
    <property type="term" value="C:plasma membrane"/>
    <property type="evidence" value="ECO:0007669"/>
    <property type="project" value="UniProtKB-SubCell"/>
</dbReference>
<dbReference type="HAMAP" id="MF_00454">
    <property type="entry name" value="FluC"/>
    <property type="match status" value="1"/>
</dbReference>
<evidence type="ECO:0000256" key="9">
    <source>
        <dbReference type="ARBA" id="ARBA00035120"/>
    </source>
</evidence>
<feature type="binding site" evidence="11">
    <location>
        <position position="76"/>
    </location>
    <ligand>
        <name>Na(+)</name>
        <dbReference type="ChEBI" id="CHEBI:29101"/>
        <note>structural</note>
    </ligand>
</feature>
<evidence type="ECO:0000256" key="6">
    <source>
        <dbReference type="ARBA" id="ARBA00023065"/>
    </source>
</evidence>
<comment type="similarity">
    <text evidence="9 11">Belongs to the fluoride channel Fluc/FEX (TC 1.A.43) family.</text>
</comment>
<name>A0A5C5YFH3_9BACT</name>
<feature type="transmembrane region" description="Helical" evidence="11">
    <location>
        <begin position="93"/>
        <end position="118"/>
    </location>
</feature>
<dbReference type="Pfam" id="PF02537">
    <property type="entry name" value="CRCB"/>
    <property type="match status" value="1"/>
</dbReference>
<dbReference type="AlphaFoldDB" id="A0A5C5YFH3"/>
<comment type="activity regulation">
    <text evidence="11">Na(+) is not transported, but it plays an essential structural role and its presence is essential for fluoride channel function.</text>
</comment>
<dbReference type="PANTHER" id="PTHR28259:SF1">
    <property type="entry name" value="FLUORIDE EXPORT PROTEIN 1-RELATED"/>
    <property type="match status" value="1"/>
</dbReference>
<proteinExistence type="inferred from homology"/>
<evidence type="ECO:0000256" key="4">
    <source>
        <dbReference type="ARBA" id="ARBA00022692"/>
    </source>
</evidence>
<evidence type="ECO:0000313" key="12">
    <source>
        <dbReference type="EMBL" id="TWT74477.1"/>
    </source>
</evidence>
<evidence type="ECO:0000256" key="1">
    <source>
        <dbReference type="ARBA" id="ARBA00004651"/>
    </source>
</evidence>
<dbReference type="GO" id="GO:0062054">
    <property type="term" value="F:fluoride channel activity"/>
    <property type="evidence" value="ECO:0007669"/>
    <property type="project" value="UniProtKB-UniRule"/>
</dbReference>
<evidence type="ECO:0000256" key="3">
    <source>
        <dbReference type="ARBA" id="ARBA00022519"/>
    </source>
</evidence>
<keyword evidence="13" id="KW-1185">Reference proteome</keyword>
<keyword evidence="4 11" id="KW-0812">Transmembrane</keyword>
<dbReference type="Proteomes" id="UP000318478">
    <property type="component" value="Unassembled WGS sequence"/>
</dbReference>
<dbReference type="OrthoDB" id="9815830at2"/>
<evidence type="ECO:0000256" key="5">
    <source>
        <dbReference type="ARBA" id="ARBA00022989"/>
    </source>
</evidence>
<keyword evidence="2 11" id="KW-1003">Cell membrane</keyword>
<dbReference type="RefSeq" id="WP_146588879.1">
    <property type="nucleotide sequence ID" value="NZ_SJPO01000008.1"/>
</dbReference>
<comment type="caution">
    <text evidence="12">The sequence shown here is derived from an EMBL/GenBank/DDBJ whole genome shotgun (WGS) entry which is preliminary data.</text>
</comment>
<protein>
    <recommendedName>
        <fullName evidence="11">Fluoride-specific ion channel FluC</fullName>
    </recommendedName>
</protein>
<evidence type="ECO:0000256" key="11">
    <source>
        <dbReference type="HAMAP-Rule" id="MF_00454"/>
    </source>
</evidence>
<reference evidence="12 13" key="1">
    <citation type="submission" date="2019-02" db="EMBL/GenBank/DDBJ databases">
        <title>Deep-cultivation of Planctomycetes and their phenomic and genomic characterization uncovers novel biology.</title>
        <authorList>
            <person name="Wiegand S."/>
            <person name="Jogler M."/>
            <person name="Boedeker C."/>
            <person name="Pinto D."/>
            <person name="Vollmers J."/>
            <person name="Rivas-Marin E."/>
            <person name="Kohn T."/>
            <person name="Peeters S.H."/>
            <person name="Heuer A."/>
            <person name="Rast P."/>
            <person name="Oberbeckmann S."/>
            <person name="Bunk B."/>
            <person name="Jeske O."/>
            <person name="Meyerdierks A."/>
            <person name="Storesund J.E."/>
            <person name="Kallscheuer N."/>
            <person name="Luecker S."/>
            <person name="Lage O.M."/>
            <person name="Pohl T."/>
            <person name="Merkel B.J."/>
            <person name="Hornburger P."/>
            <person name="Mueller R.-W."/>
            <person name="Bruemmer F."/>
            <person name="Labrenz M."/>
            <person name="Spormann A.M."/>
            <person name="Op Den Camp H."/>
            <person name="Overmann J."/>
            <person name="Amann R."/>
            <person name="Jetten M.S.M."/>
            <person name="Mascher T."/>
            <person name="Medema M.H."/>
            <person name="Devos D.P."/>
            <person name="Kaster A.-K."/>
            <person name="Ovreas L."/>
            <person name="Rohde M."/>
            <person name="Galperin M.Y."/>
            <person name="Jogler C."/>
        </authorList>
    </citation>
    <scope>NUCLEOTIDE SEQUENCE [LARGE SCALE GENOMIC DNA]</scope>
    <source>
        <strain evidence="12 13">Pla123a</strain>
    </source>
</reference>
<evidence type="ECO:0000256" key="8">
    <source>
        <dbReference type="ARBA" id="ARBA00023303"/>
    </source>
</evidence>
<dbReference type="PANTHER" id="PTHR28259">
    <property type="entry name" value="FLUORIDE EXPORT PROTEIN 1-RELATED"/>
    <property type="match status" value="1"/>
</dbReference>
<keyword evidence="3" id="KW-0997">Cell inner membrane</keyword>